<feature type="compositionally biased region" description="Low complexity" evidence="2">
    <location>
        <begin position="1722"/>
        <end position="1756"/>
    </location>
</feature>
<feature type="compositionally biased region" description="Gly residues" evidence="2">
    <location>
        <begin position="1527"/>
        <end position="1544"/>
    </location>
</feature>
<dbReference type="InterPro" id="IPR050972">
    <property type="entry name" value="SDr-like"/>
</dbReference>
<comment type="caution">
    <text evidence="3">The sequence shown here is derived from an EMBL/GenBank/DDBJ whole genome shotgun (WGS) entry which is preliminary data.</text>
</comment>
<dbReference type="OrthoDB" id="277199at2759"/>
<feature type="compositionally biased region" description="Low complexity" evidence="2">
    <location>
        <begin position="1777"/>
        <end position="1786"/>
    </location>
</feature>
<feature type="compositionally biased region" description="Gly residues" evidence="2">
    <location>
        <begin position="2037"/>
        <end position="2067"/>
    </location>
</feature>
<feature type="region of interest" description="Disordered" evidence="2">
    <location>
        <begin position="2037"/>
        <end position="2076"/>
    </location>
</feature>
<accession>A0A2R5GXP0</accession>
<dbReference type="PANTHER" id="PTHR34403:SF16">
    <property type="entry name" value="GLYCINE, ALANINE AND ASPARAGINE-RICH PROTEIN-LIKE"/>
    <property type="match status" value="1"/>
</dbReference>
<feature type="coiled-coil region" evidence="1">
    <location>
        <begin position="950"/>
        <end position="984"/>
    </location>
</feature>
<dbReference type="SUPFAM" id="SSF50978">
    <property type="entry name" value="WD40 repeat-like"/>
    <property type="match status" value="1"/>
</dbReference>
<dbReference type="EMBL" id="BEYU01000128">
    <property type="protein sequence ID" value="GBG32734.1"/>
    <property type="molecule type" value="Genomic_DNA"/>
</dbReference>
<gene>
    <name evidence="3" type="ORF">FCC1311_089592</name>
</gene>
<evidence type="ECO:0000313" key="3">
    <source>
        <dbReference type="EMBL" id="GBG32734.1"/>
    </source>
</evidence>
<evidence type="ECO:0000313" key="4">
    <source>
        <dbReference type="Proteomes" id="UP000241890"/>
    </source>
</evidence>
<proteinExistence type="predicted"/>
<feature type="region of interest" description="Disordered" evidence="2">
    <location>
        <begin position="794"/>
        <end position="841"/>
    </location>
</feature>
<feature type="compositionally biased region" description="Polar residues" evidence="2">
    <location>
        <begin position="534"/>
        <end position="555"/>
    </location>
</feature>
<feature type="compositionally biased region" description="Low complexity" evidence="2">
    <location>
        <begin position="1608"/>
        <end position="1628"/>
    </location>
</feature>
<feature type="compositionally biased region" description="Low complexity" evidence="2">
    <location>
        <begin position="1545"/>
        <end position="1557"/>
    </location>
</feature>
<feature type="compositionally biased region" description="Basic and acidic residues" evidence="2">
    <location>
        <begin position="811"/>
        <end position="841"/>
    </location>
</feature>
<feature type="compositionally biased region" description="Gly residues" evidence="2">
    <location>
        <begin position="1757"/>
        <end position="1776"/>
    </location>
</feature>
<dbReference type="InParanoid" id="A0A2R5GXP0"/>
<feature type="region of interest" description="Disordered" evidence="2">
    <location>
        <begin position="1433"/>
        <end position="1634"/>
    </location>
</feature>
<dbReference type="PRINTS" id="PR01228">
    <property type="entry name" value="EGGSHELL"/>
</dbReference>
<feature type="region of interest" description="Disordered" evidence="2">
    <location>
        <begin position="494"/>
        <end position="696"/>
    </location>
</feature>
<feature type="compositionally biased region" description="Gly residues" evidence="2">
    <location>
        <begin position="583"/>
        <end position="601"/>
    </location>
</feature>
<feature type="compositionally biased region" description="Low complexity" evidence="2">
    <location>
        <begin position="1456"/>
        <end position="1469"/>
    </location>
</feature>
<dbReference type="PANTHER" id="PTHR34403">
    <property type="entry name" value="TOL-PAL SYSTEM PROTEIN TOLA"/>
    <property type="match status" value="1"/>
</dbReference>
<feature type="compositionally biased region" description="Low complexity" evidence="2">
    <location>
        <begin position="556"/>
        <end position="582"/>
    </location>
</feature>
<feature type="region of interest" description="Disordered" evidence="2">
    <location>
        <begin position="1208"/>
        <end position="1231"/>
    </location>
</feature>
<dbReference type="InterPro" id="IPR036322">
    <property type="entry name" value="WD40_repeat_dom_sf"/>
</dbReference>
<feature type="compositionally biased region" description="Low complexity" evidence="2">
    <location>
        <begin position="1489"/>
        <end position="1502"/>
    </location>
</feature>
<evidence type="ECO:0000256" key="2">
    <source>
        <dbReference type="SAM" id="MobiDB-lite"/>
    </source>
</evidence>
<feature type="compositionally biased region" description="Basic and acidic residues" evidence="2">
    <location>
        <begin position="1221"/>
        <end position="1231"/>
    </location>
</feature>
<name>A0A2R5GXP0_9STRA</name>
<organism evidence="3 4">
    <name type="scientific">Hondaea fermentalgiana</name>
    <dbReference type="NCBI Taxonomy" id="2315210"/>
    <lineage>
        <taxon>Eukaryota</taxon>
        <taxon>Sar</taxon>
        <taxon>Stramenopiles</taxon>
        <taxon>Bigyra</taxon>
        <taxon>Labyrinthulomycetes</taxon>
        <taxon>Thraustochytrida</taxon>
        <taxon>Thraustochytriidae</taxon>
        <taxon>Hondaea</taxon>
    </lineage>
</organism>
<feature type="compositionally biased region" description="Polar residues" evidence="2">
    <location>
        <begin position="499"/>
        <end position="511"/>
    </location>
</feature>
<protein>
    <submittedName>
        <fullName evidence="3">Uncharacterized protein</fullName>
    </submittedName>
</protein>
<keyword evidence="4" id="KW-1185">Reference proteome</keyword>
<feature type="region of interest" description="Disordered" evidence="2">
    <location>
        <begin position="999"/>
        <end position="1025"/>
    </location>
</feature>
<dbReference type="Proteomes" id="UP000241890">
    <property type="component" value="Unassembled WGS sequence"/>
</dbReference>
<feature type="region of interest" description="Disordered" evidence="2">
    <location>
        <begin position="883"/>
        <end position="908"/>
    </location>
</feature>
<keyword evidence="1" id="KW-0175">Coiled coil</keyword>
<feature type="region of interest" description="Disordered" evidence="2">
    <location>
        <begin position="1722"/>
        <end position="1796"/>
    </location>
</feature>
<sequence length="2076" mass="212126">MTVIVEIVEPEGEIENRDESERIFVVSRGKVKGAEEIPRHLMKPAQRATQTICVASRFGLLLQIAGSAIHVRQWTNKSATGEEDLYMEMEAILSKEGVNRAQERDIISEPPCWASLEASEPLVGIKLCPHTEATVCGWTVGGNVFVFDLGGLEEGAKRGALWQTQVDEGCVQDASFFEDGRLAILSVSAVRVFAIDSGQPASPSRVDFEEDVKSISCAVGPKGCIAVGREDGSIHLYRGDDITVKQFAFRFEGEDLEGTAANAVFWASDSVLVVGLRGVPGDDDGDDDDEPPPLPALVAAQVNLEEGALVSSLFLSDPLEYSIRDKSWEHRFFMEKIPHMNGFVVTSTWSRNMALFTLGTDDDGKMVCERAKVTARMDPTETPEVCSGSIWGLAERPWVWADNGDEDPEIGLQENPFVLGMSVALCVQAKISPDHIFGTDGELESKPHFAPPPTVVISTSDGILEHFALADTDFPVNSGTSIPSMITELQPLPAARRSVGSTPSPASASVENNKEGIAPEAKSESETAPPAASTGGSLFGQNATSSTSLFGNTSATSETGKSFFGTTSTTGAAGDGKSSGSSFFGGGGEKSSGSSFFGGSGDKSTGSSLFGGNGEKAAGSSLFGGGNDKPASSSLFGGGNDKPASSSLFGGSGGGEKSSGSSLFGATANGASSQHSAGAGDSNMGGSENSFSGEREGYFFTTRDGKTDYYKDEPREITFVPLQKKAISKEAARRALTDFYERVNPTKMDAIEGLVSKYEGNYTIVFDKLEAKYPGQQIDASLLSEGAGTAVRMNSPKAQSFGNGAGAEAKANAEEEARRKAEAAAAKAKAEAEDRARAEADARAKAEADAAVQAAARAKAEAAAAAEAKAKAEAEARSKAAAKARAEADAKAREDAEARAQADARHRAQLEAAEGQTIGNLDERSLLIQTSPGSSNGTVAVSRARAEAALAEINHGLREARAHLEEENAKLRAELEHKKRQERLMVPPRVELMKLRLSNQSAPSRMREHDSHMTETLAKSSEPEEETRRLLNSILLLMKAKNADMLEDVAQMTRAWPGEDKEFEGKVADLRRAIEDKGSAFARDDVKPNLEEVSASLSAIRRNYLNYVGLFESIKKRALSRIDPALRTSEEQDVGLGRVLDLSSSEAQDAGPDEEFVQLQLSLQSLTERAAHLEIFRDTVWDQLGVVEQSLRAQQRMLVNAEGRRTGQGRDARRILAAPRSGDDSRSGEARQRELLQSAMEAYKMAQDQFRTVRTLYARLTSINTEVRRAVEIVEEISEEEEARMQSARALGELAAPDDRGFESLHSSIGSGGFGSLHSAKRLHTEVDELTKLDEALSEHLSMKQVVVRDVSGNEIRPERPVLAPRSEERKALRWRRSLIAKSARQSIEADGSLADDGSLDFLSSFNKPRPGLTKADEDSLAHFADPPKFRPVVSEEAVGASWQETKPGAAPPRLSSTSSSTSKSTTSSAAPVKPEPLGGSATEEAKDSGTSGLSSGFSLKLPGAGDAAQESTSNLPPATPKAPSAGGAGGSLFGASSGSGSGGASSLFGSFSNTTTTEEKKEAAPAVGADTAASKEGSTSLFGASNGGSGGAASSSSGFGSSGGSMFGSSNGNAAASPAPAAASAGATGTRDLSNVDMRQTLMEFYKEHKPEQMSKVDDALKKYQADYNRMLDLLEKKYFTKVKLIPQGAGGASSGAPGGATGGASGFGSFAASNGASTASGFGQSSGFGTPPPASTSSPFGGFGSSASPASGLGSNAGGNMGGGSLFGGGGGGQPSQPTQPSVGGMSGMGGGAPNARQRLVEFYQKYNPGKVASVDSTLQRYQGRETQLFAALEKKYGQGSTGFFTSGANGGAPAQGSGGFSTTSGFGASSSMGSSGFGGAASSPAPSGGGGGFAGFASGGSSGFGSSSGFGASSGTGNAGGGGGFGSSSGGGFGSTGGGGFGNAGGGSGGGFGTAGGSGGFGSAGGSGGFGNTGGSGGFGSAGGSGGFGGTGGSGGFGGSGGSAGGGGFGGNGGAGGGGFGGSGFGNSAGGGGGGGFGGGGFGSSSGGGFGGAGSSSSGGGGFSGNSFTQMRG</sequence>
<reference evidence="3 4" key="1">
    <citation type="submission" date="2017-12" db="EMBL/GenBank/DDBJ databases">
        <title>Sequencing, de novo assembly and annotation of complete genome of a new Thraustochytrid species, strain FCC1311.</title>
        <authorList>
            <person name="Sedici K."/>
            <person name="Godart F."/>
            <person name="Aiese Cigliano R."/>
            <person name="Sanseverino W."/>
            <person name="Barakat M."/>
            <person name="Ortet P."/>
            <person name="Marechal E."/>
            <person name="Cagnac O."/>
            <person name="Amato A."/>
        </authorList>
    </citation>
    <scope>NUCLEOTIDE SEQUENCE [LARGE SCALE GENOMIC DNA]</scope>
</reference>
<evidence type="ECO:0000256" key="1">
    <source>
        <dbReference type="SAM" id="Coils"/>
    </source>
</evidence>